<dbReference type="EMBL" id="WBVX01000009">
    <property type="protein sequence ID" value="KAB2686371.1"/>
    <property type="molecule type" value="Genomic_DNA"/>
</dbReference>
<evidence type="ECO:0000313" key="4">
    <source>
        <dbReference type="Proteomes" id="UP000481643"/>
    </source>
</evidence>
<accession>A0A6L3YS45</accession>
<comment type="caution">
    <text evidence="2">The sequence shown here is derived from an EMBL/GenBank/DDBJ whole genome shotgun (WGS) entry which is preliminary data.</text>
</comment>
<evidence type="ECO:0000313" key="3">
    <source>
        <dbReference type="Proteomes" id="UP000430843"/>
    </source>
</evidence>
<name>A0A6L3YS45_9HYPH</name>
<reference evidence="3 4" key="1">
    <citation type="submission" date="2019-09" db="EMBL/GenBank/DDBJ databases">
        <title>Taxonomic organization of the family Brucellaceae based on a phylogenomic approach.</title>
        <authorList>
            <person name="Leclercq S."/>
            <person name="Cloeckaert A."/>
            <person name="Zygmunt M.S."/>
        </authorList>
    </citation>
    <scope>NUCLEOTIDE SEQUENCE [LARGE SCALE GENOMIC DNA]</scope>
    <source>
        <strain evidence="1 3">LMG 18957</strain>
        <strain evidence="2 4">WS1830</strain>
    </source>
</reference>
<dbReference type="EMBL" id="WBWA01000009">
    <property type="protein sequence ID" value="KAB2665093.1"/>
    <property type="molecule type" value="Genomic_DNA"/>
</dbReference>
<proteinExistence type="predicted"/>
<dbReference type="AlphaFoldDB" id="A0A6L3YS45"/>
<dbReference type="Proteomes" id="UP000481643">
    <property type="component" value="Unassembled WGS sequence"/>
</dbReference>
<evidence type="ECO:0000313" key="2">
    <source>
        <dbReference type="EMBL" id="KAB2686371.1"/>
    </source>
</evidence>
<dbReference type="Proteomes" id="UP000430843">
    <property type="component" value="Unassembled WGS sequence"/>
</dbReference>
<protein>
    <submittedName>
        <fullName evidence="2">Uncharacterized protein</fullName>
    </submittedName>
</protein>
<organism evidence="2 4">
    <name type="scientific">Brucella tritici</name>
    <dbReference type="NCBI Taxonomy" id="94626"/>
    <lineage>
        <taxon>Bacteria</taxon>
        <taxon>Pseudomonadati</taxon>
        <taxon>Pseudomonadota</taxon>
        <taxon>Alphaproteobacteria</taxon>
        <taxon>Hyphomicrobiales</taxon>
        <taxon>Brucellaceae</taxon>
        <taxon>Brucella/Ochrobactrum group</taxon>
        <taxon>Brucella</taxon>
    </lineage>
</organism>
<sequence>MLLYSDRALSVFVFVHVFIPKPVPIFGRHALTLVVLAKAAHQFAHLLNALFCVEAEGCLRLQR</sequence>
<gene>
    <name evidence="1" type="ORF">F9K91_11935</name>
    <name evidence="2" type="ORF">F9L08_10870</name>
</gene>
<evidence type="ECO:0000313" key="1">
    <source>
        <dbReference type="EMBL" id="KAB2665093.1"/>
    </source>
</evidence>
<keyword evidence="3" id="KW-1185">Reference proteome</keyword>